<feature type="compositionally biased region" description="Polar residues" evidence="8">
    <location>
        <begin position="325"/>
        <end position="341"/>
    </location>
</feature>
<dbReference type="InterPro" id="IPR017956">
    <property type="entry name" value="AT_hook_DNA-bd_motif"/>
</dbReference>
<feature type="region of interest" description="Disordered" evidence="8">
    <location>
        <begin position="1"/>
        <end position="42"/>
    </location>
</feature>
<dbReference type="InterPro" id="IPR039605">
    <property type="entry name" value="AHL"/>
</dbReference>
<dbReference type="SUPFAM" id="SSF117856">
    <property type="entry name" value="AF0104/ALDC/Ptd012-like"/>
    <property type="match status" value="1"/>
</dbReference>
<reference evidence="10" key="1">
    <citation type="submission" date="2020-06" db="EMBL/GenBank/DDBJ databases">
        <authorList>
            <person name="Li T."/>
            <person name="Hu X."/>
            <person name="Zhang T."/>
            <person name="Song X."/>
            <person name="Zhang H."/>
            <person name="Dai N."/>
            <person name="Sheng W."/>
            <person name="Hou X."/>
            <person name="Wei L."/>
        </authorList>
    </citation>
    <scope>NUCLEOTIDE SEQUENCE</scope>
    <source>
        <strain evidence="10">3651</strain>
        <tissue evidence="10">Leaf</tissue>
    </source>
</reference>
<proteinExistence type="predicted"/>
<dbReference type="EMBL" id="JACGWO010000004">
    <property type="protein sequence ID" value="KAK4428279.1"/>
    <property type="molecule type" value="Genomic_DNA"/>
</dbReference>
<keyword evidence="3 7" id="KW-0805">Transcription regulation</keyword>
<dbReference type="InterPro" id="IPR005175">
    <property type="entry name" value="PPC_dom"/>
</dbReference>
<protein>
    <recommendedName>
        <fullName evidence="7">AT-hook motif nuclear-localized protein</fullName>
    </recommendedName>
</protein>
<dbReference type="FunFam" id="3.30.1330.80:FF:000003">
    <property type="entry name" value="AT-hook motif nuclear-localized protein 1-like"/>
    <property type="match status" value="1"/>
</dbReference>
<comment type="function">
    <text evidence="1 7">Transcription factor that specifically binds AT-rich DNA sequences related to the nuclear matrix attachment regions (MARs).</text>
</comment>
<reference evidence="10" key="2">
    <citation type="journal article" date="2024" name="Plant">
        <title>Genomic evolution and insights into agronomic trait innovations of Sesamum species.</title>
        <authorList>
            <person name="Miao H."/>
            <person name="Wang L."/>
            <person name="Qu L."/>
            <person name="Liu H."/>
            <person name="Sun Y."/>
            <person name="Le M."/>
            <person name="Wang Q."/>
            <person name="Wei S."/>
            <person name="Zheng Y."/>
            <person name="Lin W."/>
            <person name="Duan Y."/>
            <person name="Cao H."/>
            <person name="Xiong S."/>
            <person name="Wang X."/>
            <person name="Wei L."/>
            <person name="Li C."/>
            <person name="Ma Q."/>
            <person name="Ju M."/>
            <person name="Zhao R."/>
            <person name="Li G."/>
            <person name="Mu C."/>
            <person name="Tian Q."/>
            <person name="Mei H."/>
            <person name="Zhang T."/>
            <person name="Gao T."/>
            <person name="Zhang H."/>
        </authorList>
    </citation>
    <scope>NUCLEOTIDE SEQUENCE</scope>
    <source>
        <strain evidence="10">3651</strain>
    </source>
</reference>
<comment type="caution">
    <text evidence="10">The sequence shown here is derived from an EMBL/GenBank/DDBJ whole genome shotgun (WGS) entry which is preliminary data.</text>
</comment>
<evidence type="ECO:0000256" key="5">
    <source>
        <dbReference type="ARBA" id="ARBA00023163"/>
    </source>
</evidence>
<evidence type="ECO:0000313" key="11">
    <source>
        <dbReference type="Proteomes" id="UP001293254"/>
    </source>
</evidence>
<feature type="region of interest" description="Disordered" evidence="8">
    <location>
        <begin position="311"/>
        <end position="366"/>
    </location>
</feature>
<evidence type="ECO:0000256" key="8">
    <source>
        <dbReference type="SAM" id="MobiDB-lite"/>
    </source>
</evidence>
<dbReference type="Proteomes" id="UP001293254">
    <property type="component" value="Unassembled WGS sequence"/>
</dbReference>
<dbReference type="PANTHER" id="PTHR31500:SF57">
    <property type="entry name" value="AT-HOOK MOTIF NUCLEAR-LOCALIZED PROTEIN 10"/>
    <property type="match status" value="1"/>
</dbReference>
<comment type="subcellular location">
    <subcellularLocation>
        <location evidence="2 7">Nucleus</location>
    </subcellularLocation>
</comment>
<organism evidence="10 11">
    <name type="scientific">Sesamum alatum</name>
    <dbReference type="NCBI Taxonomy" id="300844"/>
    <lineage>
        <taxon>Eukaryota</taxon>
        <taxon>Viridiplantae</taxon>
        <taxon>Streptophyta</taxon>
        <taxon>Embryophyta</taxon>
        <taxon>Tracheophyta</taxon>
        <taxon>Spermatophyta</taxon>
        <taxon>Magnoliopsida</taxon>
        <taxon>eudicotyledons</taxon>
        <taxon>Gunneridae</taxon>
        <taxon>Pentapetalae</taxon>
        <taxon>asterids</taxon>
        <taxon>lamiids</taxon>
        <taxon>Lamiales</taxon>
        <taxon>Pedaliaceae</taxon>
        <taxon>Sesamum</taxon>
    </lineage>
</organism>
<dbReference type="PROSITE" id="PS51742">
    <property type="entry name" value="PPC"/>
    <property type="match status" value="1"/>
</dbReference>
<evidence type="ECO:0000256" key="1">
    <source>
        <dbReference type="ARBA" id="ARBA00003687"/>
    </source>
</evidence>
<evidence type="ECO:0000256" key="2">
    <source>
        <dbReference type="ARBA" id="ARBA00004123"/>
    </source>
</evidence>
<evidence type="ECO:0000256" key="7">
    <source>
        <dbReference type="RuleBase" id="RU367031"/>
    </source>
</evidence>
<dbReference type="SMART" id="SM00384">
    <property type="entry name" value="AT_hook"/>
    <property type="match status" value="2"/>
</dbReference>
<dbReference type="GO" id="GO:0005634">
    <property type="term" value="C:nucleus"/>
    <property type="evidence" value="ECO:0007669"/>
    <property type="project" value="UniProtKB-SubCell"/>
</dbReference>
<feature type="region of interest" description="Disordered" evidence="8">
    <location>
        <begin position="143"/>
        <end position="174"/>
    </location>
</feature>
<evidence type="ECO:0000313" key="10">
    <source>
        <dbReference type="EMBL" id="KAK4428279.1"/>
    </source>
</evidence>
<accession>A0AAE1YDW3</accession>
<gene>
    <name evidence="10" type="ORF">Salat_1127500</name>
</gene>
<dbReference type="PANTHER" id="PTHR31500">
    <property type="entry name" value="AT-HOOK MOTIF NUCLEAR-LOCALIZED PROTEIN 9"/>
    <property type="match status" value="1"/>
</dbReference>
<keyword evidence="5 7" id="KW-0804">Transcription</keyword>
<evidence type="ECO:0000256" key="4">
    <source>
        <dbReference type="ARBA" id="ARBA00023125"/>
    </source>
</evidence>
<dbReference type="AlphaFoldDB" id="A0AAE1YDW3"/>
<sequence>MSGASEAAAVMASREPFGVTPAAVNSPAPAMNPAASQPQLEQQMHIPYTADGGAAGYSQVGSSPPPYQSIPAGATVINHVMNLNSVDQKRKRGRPRKYGPDGSMAISMASQQQPISIAVPQQQQQTFSPQAAAPSLNLQMEAHPQVGGSASPTVKKARGRPRGSSNKKQQKEVLGSNGLGFVPHVLNVNAGEDVSSKIMAISQNGPRAVCVLSANGAISNVTLRQAATSGGTATYEGRFDILSLSGSFMLTEVAGHKSRTGGLSIALAGPDGRVMGGCVAGLLVAASPVQVIVGSFLPEGQREATTNFMEPASAPPQVNLGGAAGTSSSPSRGTLSESSGGPASPLNLSAGACNNIPQGMTGMPWK</sequence>
<evidence type="ECO:0000256" key="6">
    <source>
        <dbReference type="ARBA" id="ARBA00023242"/>
    </source>
</evidence>
<dbReference type="Pfam" id="PF03479">
    <property type="entry name" value="PCC"/>
    <property type="match status" value="1"/>
</dbReference>
<dbReference type="Gene3D" id="3.30.1330.80">
    <property type="entry name" value="Hypothetical protein, similar to alpha- acetolactate decarboxylase, domain 2"/>
    <property type="match status" value="1"/>
</dbReference>
<feature type="compositionally biased region" description="Low complexity" evidence="8">
    <location>
        <begin position="21"/>
        <end position="39"/>
    </location>
</feature>
<evidence type="ECO:0000256" key="3">
    <source>
        <dbReference type="ARBA" id="ARBA00023015"/>
    </source>
</evidence>
<name>A0AAE1YDW3_9LAMI</name>
<keyword evidence="11" id="KW-1185">Reference proteome</keyword>
<evidence type="ECO:0000259" key="9">
    <source>
        <dbReference type="PROSITE" id="PS51742"/>
    </source>
</evidence>
<comment type="domain">
    <text evidence="7">The PPC domain mediates interactions between AHL proteins.</text>
</comment>
<keyword evidence="6 7" id="KW-0539">Nucleus</keyword>
<dbReference type="CDD" id="cd11378">
    <property type="entry name" value="DUF296"/>
    <property type="match status" value="1"/>
</dbReference>
<dbReference type="GO" id="GO:0003680">
    <property type="term" value="F:minor groove of adenine-thymine-rich DNA binding"/>
    <property type="evidence" value="ECO:0007669"/>
    <property type="project" value="UniProtKB-UniRule"/>
</dbReference>
<feature type="domain" description="PPC" evidence="9">
    <location>
        <begin position="175"/>
        <end position="321"/>
    </location>
</feature>
<keyword evidence="4 7" id="KW-0238">DNA-binding</keyword>